<dbReference type="EMBL" id="JAWHQM010000052">
    <property type="protein sequence ID" value="KAK5635391.1"/>
    <property type="molecule type" value="Genomic_DNA"/>
</dbReference>
<keyword evidence="1" id="KW-0812">Transmembrane</keyword>
<proteinExistence type="predicted"/>
<organism evidence="2 3">
    <name type="scientific">Xylaria bambusicola</name>
    <dbReference type="NCBI Taxonomy" id="326684"/>
    <lineage>
        <taxon>Eukaryota</taxon>
        <taxon>Fungi</taxon>
        <taxon>Dikarya</taxon>
        <taxon>Ascomycota</taxon>
        <taxon>Pezizomycotina</taxon>
        <taxon>Sordariomycetes</taxon>
        <taxon>Xylariomycetidae</taxon>
        <taxon>Xylariales</taxon>
        <taxon>Xylariaceae</taxon>
        <taxon>Xylaria</taxon>
    </lineage>
</organism>
<evidence type="ECO:0000313" key="2">
    <source>
        <dbReference type="EMBL" id="KAK5635391.1"/>
    </source>
</evidence>
<dbReference type="AlphaFoldDB" id="A0AAN7ZCX1"/>
<comment type="caution">
    <text evidence="2">The sequence shown here is derived from an EMBL/GenBank/DDBJ whole genome shotgun (WGS) entry which is preliminary data.</text>
</comment>
<reference evidence="2 3" key="1">
    <citation type="submission" date="2023-10" db="EMBL/GenBank/DDBJ databases">
        <title>Draft genome sequence of Xylaria bambusicola isolate GMP-LS, the root and basal stem rot pathogen of sugarcane in Indonesia.</title>
        <authorList>
            <person name="Selvaraj P."/>
            <person name="Muralishankar V."/>
            <person name="Muruganantham S."/>
            <person name="Sp S."/>
            <person name="Haryani S."/>
            <person name="Lau K.J.X."/>
            <person name="Naqvi N.I."/>
        </authorList>
    </citation>
    <scope>NUCLEOTIDE SEQUENCE [LARGE SCALE GENOMIC DNA]</scope>
    <source>
        <strain evidence="2">GMP-LS</strain>
    </source>
</reference>
<evidence type="ECO:0000313" key="3">
    <source>
        <dbReference type="Proteomes" id="UP001305414"/>
    </source>
</evidence>
<accession>A0AAN7ZCX1</accession>
<keyword evidence="1" id="KW-0472">Membrane</keyword>
<keyword evidence="1" id="KW-1133">Transmembrane helix</keyword>
<sequence length="94" mass="10308">MNFEYSLCMFTDSVSSSSITRYVSPGITGSPPLGEGGLSKSWIAWMKTFCSSSFVGSLAGWYLVQSVYKTRKDSKTVSGGQSCETIVRRNRLKS</sequence>
<name>A0AAN7ZCX1_9PEZI</name>
<protein>
    <submittedName>
        <fullName evidence="2">Uncharacterized protein</fullName>
    </submittedName>
</protein>
<dbReference type="Proteomes" id="UP001305414">
    <property type="component" value="Unassembled WGS sequence"/>
</dbReference>
<evidence type="ECO:0000256" key="1">
    <source>
        <dbReference type="SAM" id="Phobius"/>
    </source>
</evidence>
<keyword evidence="3" id="KW-1185">Reference proteome</keyword>
<gene>
    <name evidence="2" type="ORF">RRF57_011103</name>
</gene>
<feature type="transmembrane region" description="Helical" evidence="1">
    <location>
        <begin position="42"/>
        <end position="64"/>
    </location>
</feature>